<sequence>MVLSTLMKIESLYHIVQNGPGKNRKLAMLRSAGGILTRAAASPSERLLRRTEASVKWAKN</sequence>
<dbReference type="Proteomes" id="UP000054477">
    <property type="component" value="Unassembled WGS sequence"/>
</dbReference>
<gene>
    <name evidence="1" type="ORF">K443DRAFT_679195</name>
</gene>
<name>A0A0C9WQA3_9AGAR</name>
<organism evidence="1 2">
    <name type="scientific">Laccaria amethystina LaAM-08-1</name>
    <dbReference type="NCBI Taxonomy" id="1095629"/>
    <lineage>
        <taxon>Eukaryota</taxon>
        <taxon>Fungi</taxon>
        <taxon>Dikarya</taxon>
        <taxon>Basidiomycota</taxon>
        <taxon>Agaricomycotina</taxon>
        <taxon>Agaricomycetes</taxon>
        <taxon>Agaricomycetidae</taxon>
        <taxon>Agaricales</taxon>
        <taxon>Agaricineae</taxon>
        <taxon>Hydnangiaceae</taxon>
        <taxon>Laccaria</taxon>
    </lineage>
</organism>
<keyword evidence="2" id="KW-1185">Reference proteome</keyword>
<evidence type="ECO:0000313" key="1">
    <source>
        <dbReference type="EMBL" id="KIK00390.1"/>
    </source>
</evidence>
<evidence type="ECO:0000313" key="2">
    <source>
        <dbReference type="Proteomes" id="UP000054477"/>
    </source>
</evidence>
<proteinExistence type="predicted"/>
<reference evidence="1 2" key="1">
    <citation type="submission" date="2014-04" db="EMBL/GenBank/DDBJ databases">
        <authorList>
            <consortium name="DOE Joint Genome Institute"/>
            <person name="Kuo A."/>
            <person name="Kohler A."/>
            <person name="Nagy L.G."/>
            <person name="Floudas D."/>
            <person name="Copeland A."/>
            <person name="Barry K.W."/>
            <person name="Cichocki N."/>
            <person name="Veneault-Fourrey C."/>
            <person name="LaButti K."/>
            <person name="Lindquist E.A."/>
            <person name="Lipzen A."/>
            <person name="Lundell T."/>
            <person name="Morin E."/>
            <person name="Murat C."/>
            <person name="Sun H."/>
            <person name="Tunlid A."/>
            <person name="Henrissat B."/>
            <person name="Grigoriev I.V."/>
            <person name="Hibbett D.S."/>
            <person name="Martin F."/>
            <person name="Nordberg H.P."/>
            <person name="Cantor M.N."/>
            <person name="Hua S.X."/>
        </authorList>
    </citation>
    <scope>NUCLEOTIDE SEQUENCE [LARGE SCALE GENOMIC DNA]</scope>
    <source>
        <strain evidence="1 2">LaAM-08-1</strain>
    </source>
</reference>
<dbReference type="EMBL" id="KN838626">
    <property type="protein sequence ID" value="KIK00390.1"/>
    <property type="molecule type" value="Genomic_DNA"/>
</dbReference>
<dbReference type="AlphaFoldDB" id="A0A0C9WQA3"/>
<reference evidence="2" key="2">
    <citation type="submission" date="2015-01" db="EMBL/GenBank/DDBJ databases">
        <title>Evolutionary Origins and Diversification of the Mycorrhizal Mutualists.</title>
        <authorList>
            <consortium name="DOE Joint Genome Institute"/>
            <consortium name="Mycorrhizal Genomics Consortium"/>
            <person name="Kohler A."/>
            <person name="Kuo A."/>
            <person name="Nagy L.G."/>
            <person name="Floudas D."/>
            <person name="Copeland A."/>
            <person name="Barry K.W."/>
            <person name="Cichocki N."/>
            <person name="Veneault-Fourrey C."/>
            <person name="LaButti K."/>
            <person name="Lindquist E.A."/>
            <person name="Lipzen A."/>
            <person name="Lundell T."/>
            <person name="Morin E."/>
            <person name="Murat C."/>
            <person name="Riley R."/>
            <person name="Ohm R."/>
            <person name="Sun H."/>
            <person name="Tunlid A."/>
            <person name="Henrissat B."/>
            <person name="Grigoriev I.V."/>
            <person name="Hibbett D.S."/>
            <person name="Martin F."/>
        </authorList>
    </citation>
    <scope>NUCLEOTIDE SEQUENCE [LARGE SCALE GENOMIC DNA]</scope>
    <source>
        <strain evidence="2">LaAM-08-1</strain>
    </source>
</reference>
<accession>A0A0C9WQA3</accession>
<protein>
    <submittedName>
        <fullName evidence="1">Unplaced genomic scaffold K443scaffold_91, whole genome shotgun sequence</fullName>
    </submittedName>
</protein>
<dbReference type="HOGENOM" id="CLU_2942141_0_0_1"/>